<dbReference type="KEGG" id="goe:108864383"/>
<keyword evidence="8 12" id="KW-0406">Ion transport</keyword>
<keyword evidence="10 12" id="KW-0739">Sodium transport</keyword>
<protein>
    <submittedName>
        <fullName evidence="15">Uncharacterized protein LOC108864383</fullName>
    </submittedName>
</protein>
<evidence type="ECO:0000313" key="15">
    <source>
        <dbReference type="RefSeq" id="XP_018495412.1"/>
    </source>
</evidence>
<proteinExistence type="inferred from homology"/>
<evidence type="ECO:0000313" key="14">
    <source>
        <dbReference type="Proteomes" id="UP000694867"/>
    </source>
</evidence>
<evidence type="ECO:0000256" key="7">
    <source>
        <dbReference type="ARBA" id="ARBA00023053"/>
    </source>
</evidence>
<evidence type="ECO:0000256" key="3">
    <source>
        <dbReference type="ARBA" id="ARBA00022448"/>
    </source>
</evidence>
<dbReference type="InterPro" id="IPR001873">
    <property type="entry name" value="ENaC"/>
</dbReference>
<accession>A0AAJ7L6C9</accession>
<dbReference type="GeneID" id="108864383"/>
<dbReference type="Pfam" id="PF00858">
    <property type="entry name" value="ASC"/>
    <property type="match status" value="1"/>
</dbReference>
<dbReference type="RefSeq" id="XP_018495412.1">
    <property type="nucleotide sequence ID" value="XM_018639896.1"/>
</dbReference>
<gene>
    <name evidence="15" type="primary">LOC108864383</name>
</gene>
<dbReference type="GO" id="GO:0016020">
    <property type="term" value="C:membrane"/>
    <property type="evidence" value="ECO:0007669"/>
    <property type="project" value="UniProtKB-SubCell"/>
</dbReference>
<comment type="similarity">
    <text evidence="2 12">Belongs to the amiloride-sensitive sodium channel (TC 1.A.6) family.</text>
</comment>
<sequence>MASRHKGTMRVSRAFREESNISSDSEEKHPGRRLQHPDVFSALRILVSLALTACFLYQSLGTLRLYLMYPTTMDASTEGLETLKFPAVSICITNWVNKTLLCVKYRQFCNFEPSMIPQLRALLNSAGNLGEIAARPKRIIETNFEDPSLYYYRFVYEDEQIQQTFSRLPKYMCYTLNWRGNSEMDSYHEYPPLFEFSMYIQWRTDQIIVLDDFEVTMDFHSVFVLSAGEVHTMILKPNGNYEYNTEQSVTRLLPPPYDTKCMDYERLGEHPLYPAFMTQTLCSYECQRQITRDMCNCTPTGYPFRNKLSENVCTEQVTGKT</sequence>
<evidence type="ECO:0000256" key="10">
    <source>
        <dbReference type="ARBA" id="ARBA00023201"/>
    </source>
</evidence>
<keyword evidence="11 12" id="KW-0407">Ion channel</keyword>
<keyword evidence="5 12" id="KW-0812">Transmembrane</keyword>
<evidence type="ECO:0000256" key="2">
    <source>
        <dbReference type="ARBA" id="ARBA00007193"/>
    </source>
</evidence>
<evidence type="ECO:0000256" key="12">
    <source>
        <dbReference type="RuleBase" id="RU000679"/>
    </source>
</evidence>
<evidence type="ECO:0000256" key="8">
    <source>
        <dbReference type="ARBA" id="ARBA00023065"/>
    </source>
</evidence>
<name>A0AAJ7L6C9_9ACAR</name>
<keyword evidence="9 13" id="KW-0472">Membrane</keyword>
<evidence type="ECO:0000256" key="1">
    <source>
        <dbReference type="ARBA" id="ARBA00004141"/>
    </source>
</evidence>
<dbReference type="AlphaFoldDB" id="A0AAJ7L6C9"/>
<keyword evidence="14" id="KW-1185">Reference proteome</keyword>
<evidence type="ECO:0000256" key="9">
    <source>
        <dbReference type="ARBA" id="ARBA00023136"/>
    </source>
</evidence>
<dbReference type="GO" id="GO:0005272">
    <property type="term" value="F:sodium channel activity"/>
    <property type="evidence" value="ECO:0007669"/>
    <property type="project" value="UniProtKB-KW"/>
</dbReference>
<evidence type="ECO:0000256" key="13">
    <source>
        <dbReference type="SAM" id="Phobius"/>
    </source>
</evidence>
<evidence type="ECO:0000256" key="6">
    <source>
        <dbReference type="ARBA" id="ARBA00022989"/>
    </source>
</evidence>
<keyword evidence="3 12" id="KW-0813">Transport</keyword>
<feature type="transmembrane region" description="Helical" evidence="13">
    <location>
        <begin position="42"/>
        <end position="60"/>
    </location>
</feature>
<dbReference type="Proteomes" id="UP000694867">
    <property type="component" value="Unplaced"/>
</dbReference>
<organism evidence="14 15">
    <name type="scientific">Galendromus occidentalis</name>
    <name type="common">western predatory mite</name>
    <dbReference type="NCBI Taxonomy" id="34638"/>
    <lineage>
        <taxon>Eukaryota</taxon>
        <taxon>Metazoa</taxon>
        <taxon>Ecdysozoa</taxon>
        <taxon>Arthropoda</taxon>
        <taxon>Chelicerata</taxon>
        <taxon>Arachnida</taxon>
        <taxon>Acari</taxon>
        <taxon>Parasitiformes</taxon>
        <taxon>Mesostigmata</taxon>
        <taxon>Gamasina</taxon>
        <taxon>Phytoseioidea</taxon>
        <taxon>Phytoseiidae</taxon>
        <taxon>Typhlodrominae</taxon>
        <taxon>Galendromus</taxon>
    </lineage>
</organism>
<keyword evidence="4 12" id="KW-0894">Sodium channel</keyword>
<evidence type="ECO:0000256" key="11">
    <source>
        <dbReference type="ARBA" id="ARBA00023303"/>
    </source>
</evidence>
<keyword evidence="6 13" id="KW-1133">Transmembrane helix</keyword>
<comment type="subcellular location">
    <subcellularLocation>
        <location evidence="1">Membrane</location>
        <topology evidence="1">Multi-pass membrane protein</topology>
    </subcellularLocation>
</comment>
<evidence type="ECO:0000256" key="4">
    <source>
        <dbReference type="ARBA" id="ARBA00022461"/>
    </source>
</evidence>
<keyword evidence="7" id="KW-0915">Sodium</keyword>
<reference evidence="15" key="1">
    <citation type="submission" date="2025-08" db="UniProtKB">
        <authorList>
            <consortium name="RefSeq"/>
        </authorList>
    </citation>
    <scope>IDENTIFICATION</scope>
</reference>
<evidence type="ECO:0000256" key="5">
    <source>
        <dbReference type="ARBA" id="ARBA00022692"/>
    </source>
</evidence>